<dbReference type="InterPro" id="IPR008160">
    <property type="entry name" value="Collagen"/>
</dbReference>
<feature type="region of interest" description="Disordered" evidence="2">
    <location>
        <begin position="559"/>
        <end position="732"/>
    </location>
</feature>
<feature type="transmembrane region" description="Helical" evidence="3">
    <location>
        <begin position="26"/>
        <end position="50"/>
    </location>
</feature>
<feature type="compositionally biased region" description="Low complexity" evidence="2">
    <location>
        <begin position="613"/>
        <end position="625"/>
    </location>
</feature>
<dbReference type="Pfam" id="PF07690">
    <property type="entry name" value="MFS_1"/>
    <property type="match status" value="1"/>
</dbReference>
<accession>A0A8R1YGE0</accession>
<evidence type="ECO:0000256" key="1">
    <source>
        <dbReference type="ARBA" id="ARBA00022737"/>
    </source>
</evidence>
<keyword evidence="5" id="KW-1185">Reference proteome</keyword>
<dbReference type="Gene3D" id="1.20.1250.20">
    <property type="entry name" value="MFS general substrate transporter like domains"/>
    <property type="match status" value="2"/>
</dbReference>
<keyword evidence="1" id="KW-0677">Repeat</keyword>
<gene>
    <name evidence="4" type="primary">WBGene00105770</name>
</gene>
<evidence type="ECO:0000313" key="5">
    <source>
        <dbReference type="Proteomes" id="UP000005239"/>
    </source>
</evidence>
<dbReference type="Pfam" id="PF01484">
    <property type="entry name" value="Col_cuticle_N"/>
    <property type="match status" value="1"/>
</dbReference>
<dbReference type="SMART" id="SM01088">
    <property type="entry name" value="Col_cuticle_N"/>
    <property type="match status" value="1"/>
</dbReference>
<accession>A0A2A6CTH3</accession>
<dbReference type="Pfam" id="PF01391">
    <property type="entry name" value="Collagen"/>
    <property type="match status" value="1"/>
</dbReference>
<dbReference type="GO" id="GO:0022857">
    <property type="term" value="F:transmembrane transporter activity"/>
    <property type="evidence" value="ECO:0007669"/>
    <property type="project" value="InterPro"/>
</dbReference>
<sequence>MISRMYDSPEEANARYIALFGTRTRFVVMVLVLLCLTSIWSNILTFNFAVICMAPKTMNTTDDPFGNLTAQPDTYSYTKAQNSWITSVVAIAALICNQIVVAIVNRAGYAWLLVARSFQGIAFAGNFPVIGAFCSRWTYFKQTGFFVSVLVAYVQLSPAITNPVSGALCTAFSWSSVFYSHGVACLVLFVIYGVFYRNSPQKHPFVGPVETGKIAKGKPTVDKKMIKTIPYVAILKTPAVWAVWVAAIGNFTAVNLMFLYSPTYLSTVLGFSTHSTGFSAALPPLAQFLMKLICGFISDRIKCISEVAKFRIFNSIAFLGSAICFAVLACMGADTKYFDMLLLGGAAGILGATTGGFFKAGPVISKQYSHFVTGNISLMLTFTMIVVPFLVNALTPNNTQAEWRWVFVITLAVQVVTNLFFCIFIRGSPCEWTEDEWIRRNTVVDAESSTEQLRNVSSPTMGRGAESLVAFASIGAAVVVLGCLGGLAYMLNDINDFYYKSMEDINEFRGHADNAWSDIISVTRGPVATVDASSVFGLRGKRQAGGSCGCGAQPNNCPAGPAGPPGAPGAPGDDGEDGQSGKDGHAGISIAPTPTKTGCIQCPAGRPGPPGPAGRAGSPGPNGHAGAPGVGGGSGSPGLAGPAGNPGRSGSPGHDGQPGAPGAPGRSGHGKPGAPGRRGPAGRAGPNGNRGAPGSAGAPGPAGPQGPAGSNGETGPDGNPGSEGDAAAPGGDGGYCPCPSRNGATAAVVAGAPASKPHHDTRHDGETSGYRRRMRARYHAARVI</sequence>
<feature type="compositionally biased region" description="Low complexity" evidence="2">
    <location>
        <begin position="674"/>
        <end position="711"/>
    </location>
</feature>
<feature type="compositionally biased region" description="Low complexity" evidence="2">
    <location>
        <begin position="720"/>
        <end position="732"/>
    </location>
</feature>
<feature type="region of interest" description="Disordered" evidence="2">
    <location>
        <begin position="749"/>
        <end position="771"/>
    </location>
</feature>
<dbReference type="Proteomes" id="UP000005239">
    <property type="component" value="Unassembled WGS sequence"/>
</dbReference>
<feature type="transmembrane region" description="Helical" evidence="3">
    <location>
        <begin position="145"/>
        <end position="165"/>
    </location>
</feature>
<feature type="transmembrane region" description="Helical" evidence="3">
    <location>
        <begin position="110"/>
        <end position="133"/>
    </location>
</feature>
<feature type="transmembrane region" description="Helical" evidence="3">
    <location>
        <begin position="403"/>
        <end position="425"/>
    </location>
</feature>
<dbReference type="PANTHER" id="PTHR45757">
    <property type="entry name" value="PROTEIN CBG23364-RELATED"/>
    <property type="match status" value="1"/>
</dbReference>
<dbReference type="SUPFAM" id="SSF103473">
    <property type="entry name" value="MFS general substrate transporter"/>
    <property type="match status" value="1"/>
</dbReference>
<dbReference type="GO" id="GO:0042302">
    <property type="term" value="F:structural constituent of cuticle"/>
    <property type="evidence" value="ECO:0007669"/>
    <property type="project" value="InterPro"/>
</dbReference>
<feature type="transmembrane region" description="Helical" evidence="3">
    <location>
        <begin position="310"/>
        <end position="328"/>
    </location>
</feature>
<keyword evidence="3" id="KW-0812">Transmembrane</keyword>
<feature type="transmembrane region" description="Helical" evidence="3">
    <location>
        <begin position="370"/>
        <end position="391"/>
    </location>
</feature>
<dbReference type="EnsemblMetazoa" id="PPA16216.1">
    <property type="protein sequence ID" value="PPA16216.1"/>
    <property type="gene ID" value="WBGene00105770"/>
</dbReference>
<feature type="compositionally biased region" description="Basic and acidic residues" evidence="2">
    <location>
        <begin position="757"/>
        <end position="766"/>
    </location>
</feature>
<feature type="compositionally biased region" description="Gly residues" evidence="2">
    <location>
        <begin position="626"/>
        <end position="638"/>
    </location>
</feature>
<feature type="transmembrane region" description="Helical" evidence="3">
    <location>
        <begin position="340"/>
        <end position="358"/>
    </location>
</feature>
<dbReference type="AlphaFoldDB" id="A0A2A6CTH3"/>
<reference evidence="4" key="2">
    <citation type="submission" date="2022-06" db="UniProtKB">
        <authorList>
            <consortium name="EnsemblMetazoa"/>
        </authorList>
    </citation>
    <scope>IDENTIFICATION</scope>
    <source>
        <strain evidence="4">PS312</strain>
    </source>
</reference>
<feature type="transmembrane region" description="Helical" evidence="3">
    <location>
        <begin position="239"/>
        <end position="260"/>
    </location>
</feature>
<evidence type="ECO:0000256" key="2">
    <source>
        <dbReference type="SAM" id="MobiDB-lite"/>
    </source>
</evidence>
<evidence type="ECO:0000256" key="3">
    <source>
        <dbReference type="SAM" id="Phobius"/>
    </source>
</evidence>
<dbReference type="InterPro" id="IPR036259">
    <property type="entry name" value="MFS_trans_sf"/>
</dbReference>
<name>A0A2A6CTH3_PRIPA</name>
<feature type="transmembrane region" description="Helical" evidence="3">
    <location>
        <begin position="177"/>
        <end position="195"/>
    </location>
</feature>
<reference evidence="5" key="1">
    <citation type="journal article" date="2008" name="Nat. Genet.">
        <title>The Pristionchus pacificus genome provides a unique perspective on nematode lifestyle and parasitism.</title>
        <authorList>
            <person name="Dieterich C."/>
            <person name="Clifton S.W."/>
            <person name="Schuster L.N."/>
            <person name="Chinwalla A."/>
            <person name="Delehaunty K."/>
            <person name="Dinkelacker I."/>
            <person name="Fulton L."/>
            <person name="Fulton R."/>
            <person name="Godfrey J."/>
            <person name="Minx P."/>
            <person name="Mitreva M."/>
            <person name="Roeseler W."/>
            <person name="Tian H."/>
            <person name="Witte H."/>
            <person name="Yang S.P."/>
            <person name="Wilson R.K."/>
            <person name="Sommer R.J."/>
        </authorList>
    </citation>
    <scope>NUCLEOTIDE SEQUENCE [LARGE SCALE GENOMIC DNA]</scope>
    <source>
        <strain evidence="5">PS312</strain>
    </source>
</reference>
<keyword evidence="3" id="KW-0472">Membrane</keyword>
<dbReference type="PANTHER" id="PTHR45757:SF23">
    <property type="entry name" value="MAJOR FACILITATOR SUPERFAMILY (MFS) PROFILE DOMAIN-CONTAINING PROTEIN"/>
    <property type="match status" value="1"/>
</dbReference>
<feature type="transmembrane region" description="Helical" evidence="3">
    <location>
        <begin position="84"/>
        <end position="104"/>
    </location>
</feature>
<proteinExistence type="predicted"/>
<keyword evidence="3" id="KW-1133">Transmembrane helix</keyword>
<dbReference type="InterPro" id="IPR011701">
    <property type="entry name" value="MFS"/>
</dbReference>
<feature type="transmembrane region" description="Helical" evidence="3">
    <location>
        <begin position="468"/>
        <end position="491"/>
    </location>
</feature>
<dbReference type="InterPro" id="IPR002486">
    <property type="entry name" value="Col_cuticle_N"/>
</dbReference>
<evidence type="ECO:0000313" key="4">
    <source>
        <dbReference type="EnsemblMetazoa" id="PPA16216.1"/>
    </source>
</evidence>
<organism evidence="4 5">
    <name type="scientific">Pristionchus pacificus</name>
    <name type="common">Parasitic nematode worm</name>
    <dbReference type="NCBI Taxonomy" id="54126"/>
    <lineage>
        <taxon>Eukaryota</taxon>
        <taxon>Metazoa</taxon>
        <taxon>Ecdysozoa</taxon>
        <taxon>Nematoda</taxon>
        <taxon>Chromadorea</taxon>
        <taxon>Rhabditida</taxon>
        <taxon>Rhabditina</taxon>
        <taxon>Diplogasteromorpha</taxon>
        <taxon>Diplogasteroidea</taxon>
        <taxon>Neodiplogasteridae</taxon>
        <taxon>Pristionchus</taxon>
    </lineage>
</organism>
<feature type="transmembrane region" description="Helical" evidence="3">
    <location>
        <begin position="280"/>
        <end position="298"/>
    </location>
</feature>
<protein>
    <submittedName>
        <fullName evidence="4">Collagen</fullName>
    </submittedName>
</protein>